<comment type="caution">
    <text evidence="2">The sequence shown here is derived from an EMBL/GenBank/DDBJ whole genome shotgun (WGS) entry which is preliminary data.</text>
</comment>
<evidence type="ECO:0000256" key="1">
    <source>
        <dbReference type="SAM" id="Coils"/>
    </source>
</evidence>
<feature type="coiled-coil region" evidence="1">
    <location>
        <begin position="11"/>
        <end position="38"/>
    </location>
</feature>
<proteinExistence type="predicted"/>
<organism evidence="2 3">
    <name type="scientific">Rubripirellula tenax</name>
    <dbReference type="NCBI Taxonomy" id="2528015"/>
    <lineage>
        <taxon>Bacteria</taxon>
        <taxon>Pseudomonadati</taxon>
        <taxon>Planctomycetota</taxon>
        <taxon>Planctomycetia</taxon>
        <taxon>Pirellulales</taxon>
        <taxon>Pirellulaceae</taxon>
        <taxon>Rubripirellula</taxon>
    </lineage>
</organism>
<evidence type="ECO:0000313" key="3">
    <source>
        <dbReference type="Proteomes" id="UP000318288"/>
    </source>
</evidence>
<evidence type="ECO:0000313" key="2">
    <source>
        <dbReference type="EMBL" id="TWU47299.1"/>
    </source>
</evidence>
<keyword evidence="3" id="KW-1185">Reference proteome</keyword>
<dbReference type="EMBL" id="SJPW01000007">
    <property type="protein sequence ID" value="TWU47299.1"/>
    <property type="molecule type" value="Genomic_DNA"/>
</dbReference>
<reference evidence="2 3" key="1">
    <citation type="submission" date="2019-02" db="EMBL/GenBank/DDBJ databases">
        <title>Deep-cultivation of Planctomycetes and their phenomic and genomic characterization uncovers novel biology.</title>
        <authorList>
            <person name="Wiegand S."/>
            <person name="Jogler M."/>
            <person name="Boedeker C."/>
            <person name="Pinto D."/>
            <person name="Vollmers J."/>
            <person name="Rivas-Marin E."/>
            <person name="Kohn T."/>
            <person name="Peeters S.H."/>
            <person name="Heuer A."/>
            <person name="Rast P."/>
            <person name="Oberbeckmann S."/>
            <person name="Bunk B."/>
            <person name="Jeske O."/>
            <person name="Meyerdierks A."/>
            <person name="Storesund J.E."/>
            <person name="Kallscheuer N."/>
            <person name="Luecker S."/>
            <person name="Lage O.M."/>
            <person name="Pohl T."/>
            <person name="Merkel B.J."/>
            <person name="Hornburger P."/>
            <person name="Mueller R.-W."/>
            <person name="Bruemmer F."/>
            <person name="Labrenz M."/>
            <person name="Spormann A.M."/>
            <person name="Op Den Camp H."/>
            <person name="Overmann J."/>
            <person name="Amann R."/>
            <person name="Jetten M.S.M."/>
            <person name="Mascher T."/>
            <person name="Medema M.H."/>
            <person name="Devos D.P."/>
            <person name="Kaster A.-K."/>
            <person name="Ovreas L."/>
            <person name="Rohde M."/>
            <person name="Galperin M.Y."/>
            <person name="Jogler C."/>
        </authorList>
    </citation>
    <scope>NUCLEOTIDE SEQUENCE [LARGE SCALE GENOMIC DNA]</scope>
    <source>
        <strain evidence="2 3">Poly51</strain>
    </source>
</reference>
<dbReference type="AlphaFoldDB" id="A0A5C6EJ62"/>
<keyword evidence="1" id="KW-0175">Coiled coil</keyword>
<dbReference type="RefSeq" id="WP_186775777.1">
    <property type="nucleotide sequence ID" value="NZ_SJPW01000007.1"/>
</dbReference>
<accession>A0A5C6EJ62</accession>
<protein>
    <submittedName>
        <fullName evidence="2">Uncharacterized protein</fullName>
    </submittedName>
</protein>
<dbReference type="Proteomes" id="UP000318288">
    <property type="component" value="Unassembled WGS sequence"/>
</dbReference>
<name>A0A5C6EJ62_9BACT</name>
<sequence length="69" mass="7953">MLTTMAKHSKMDAAKSQARISQRKLMQFEEELADADERLHVSLQIDGFSKFADYFFDGLIADWIVQSKI</sequence>
<gene>
    <name evidence="2" type="ORF">Poly51_50990</name>
</gene>